<dbReference type="InterPro" id="IPR003430">
    <property type="entry name" value="Phenol_Hydrox"/>
</dbReference>
<dbReference type="EMBL" id="JABBGA010000014">
    <property type="protein sequence ID" value="NML27295.1"/>
    <property type="molecule type" value="Genomic_DNA"/>
</dbReference>
<sequence length="527" mass="61086">MNNTHTGQAGKKLSLKEKYALMTRGLGWDTSYEPMDKVFDQLGLEGIRIHDWDKWEDPFRLTMDAYWKYQAEKERKLYAVLDAFQQNNGHLNISDARYVNTLKLFFTGITPAEYNAHRLFAMLGRQFPGPGAAIACQMQAVDELRHVQTQIHSISQYNKYFNGLHDHSVMNDRLWYLSVPKSFFEDAISSGPFEQIIAISFALEYLLTNLVFMPFMSGAAYNGDMATVTFGFSSQSDEARHMTLGLECIKFVLEQDPGNVEIIQRYLDKWFWRGYKVLGLVSMMLDYMLPRKVMSWKEAWEIYFVQNGGSLFNDLSRYGLRMPRHWEQSVAEAEHLSHQTWNSFYNFSDAAAFHVWLPSDEDMAWLSEKYPNTFDQHYRPRIEHYRRLQAEGKRYYNPSLPMLCQTCQIPLIFTEGDDPTRTSHRETEHEGEKYHFCSDGCQEVFEQQPDKYVSAWLPAHQILQGNCFAPDADPQAAGFQAEAEVMRYFHVNPGQDNMDYEGSQDEANWRLWKGLSPDGASKAPPAA</sequence>
<keyword evidence="5" id="KW-1185">Reference proteome</keyword>
<dbReference type="Proteomes" id="UP000580043">
    <property type="component" value="Unassembled WGS sequence"/>
</dbReference>
<evidence type="ECO:0000313" key="4">
    <source>
        <dbReference type="EMBL" id="NML27295.1"/>
    </source>
</evidence>
<dbReference type="Pfam" id="PF04945">
    <property type="entry name" value="YHS"/>
    <property type="match status" value="1"/>
</dbReference>
<organism evidence="4 5">
    <name type="scientific">Zoogloea dura</name>
    <dbReference type="NCBI Taxonomy" id="2728840"/>
    <lineage>
        <taxon>Bacteria</taxon>
        <taxon>Pseudomonadati</taxon>
        <taxon>Pseudomonadota</taxon>
        <taxon>Betaproteobacteria</taxon>
        <taxon>Rhodocyclales</taxon>
        <taxon>Zoogloeaceae</taxon>
        <taxon>Zoogloea</taxon>
    </lineage>
</organism>
<keyword evidence="1" id="KW-0560">Oxidoreductase</keyword>
<evidence type="ECO:0000259" key="3">
    <source>
        <dbReference type="Pfam" id="PF04945"/>
    </source>
</evidence>
<evidence type="ECO:0000256" key="2">
    <source>
        <dbReference type="ARBA" id="ARBA00023033"/>
    </source>
</evidence>
<keyword evidence="2" id="KW-0503">Monooxygenase</keyword>
<feature type="domain" description="YHS" evidence="3">
    <location>
        <begin position="420"/>
        <end position="456"/>
    </location>
</feature>
<dbReference type="GO" id="GO:0004497">
    <property type="term" value="F:monooxygenase activity"/>
    <property type="evidence" value="ECO:0007669"/>
    <property type="project" value="UniProtKB-KW"/>
</dbReference>
<dbReference type="SUPFAM" id="SSF47240">
    <property type="entry name" value="Ferritin-like"/>
    <property type="match status" value="1"/>
</dbReference>
<accession>A0A848G8S0</accession>
<dbReference type="Gene3D" id="1.10.620.20">
    <property type="entry name" value="Ribonucleotide Reductase, subunit A"/>
    <property type="match status" value="1"/>
</dbReference>
<dbReference type="InterPro" id="IPR007029">
    <property type="entry name" value="YHS_dom"/>
</dbReference>
<dbReference type="InterPro" id="IPR012348">
    <property type="entry name" value="RNR-like"/>
</dbReference>
<proteinExistence type="predicted"/>
<comment type="caution">
    <text evidence="4">The sequence shown here is derived from an EMBL/GenBank/DDBJ whole genome shotgun (WGS) entry which is preliminary data.</text>
</comment>
<evidence type="ECO:0000256" key="1">
    <source>
        <dbReference type="ARBA" id="ARBA00023002"/>
    </source>
</evidence>
<gene>
    <name evidence="4" type="ORF">HHL15_16195</name>
</gene>
<evidence type="ECO:0000313" key="5">
    <source>
        <dbReference type="Proteomes" id="UP000580043"/>
    </source>
</evidence>
<reference evidence="4 5" key="1">
    <citation type="submission" date="2020-04" db="EMBL/GenBank/DDBJ databases">
        <title>Zoogloea sp. G-4-1-14 isolated from soil.</title>
        <authorList>
            <person name="Dahal R.H."/>
        </authorList>
    </citation>
    <scope>NUCLEOTIDE SEQUENCE [LARGE SCALE GENOMIC DNA]</scope>
    <source>
        <strain evidence="4 5">G-4-1-14</strain>
    </source>
</reference>
<dbReference type="RefSeq" id="WP_169146833.1">
    <property type="nucleotide sequence ID" value="NZ_JABBGA010000014.1"/>
</dbReference>
<dbReference type="Pfam" id="PF02332">
    <property type="entry name" value="Phenol_Hydrox"/>
    <property type="match status" value="1"/>
</dbReference>
<name>A0A848G8S0_9RHOO</name>
<dbReference type="InterPro" id="IPR009078">
    <property type="entry name" value="Ferritin-like_SF"/>
</dbReference>
<protein>
    <submittedName>
        <fullName evidence="4">YHS domain-containing protein</fullName>
    </submittedName>
</protein>
<dbReference type="AlphaFoldDB" id="A0A848G8S0"/>